<dbReference type="OrthoDB" id="5363441at2"/>
<evidence type="ECO:0000259" key="3">
    <source>
        <dbReference type="Pfam" id="PF18809"/>
    </source>
</evidence>
<name>A0A2W6MUX0_9HELI</name>
<accession>A0A2W6MUX0</accession>
<dbReference type="InterPro" id="IPR041092">
    <property type="entry name" value="PBECR1"/>
</dbReference>
<dbReference type="RefSeq" id="WP_111230209.1">
    <property type="nucleotide sequence ID" value="NZ_NBIU01000023.1"/>
</dbReference>
<feature type="compositionally biased region" description="Low complexity" evidence="2">
    <location>
        <begin position="99"/>
        <end position="109"/>
    </location>
</feature>
<protein>
    <recommendedName>
        <fullName evidence="3">Phage-Barnase-EndoU-ColicinE5/D-RelE-like nuclease domain-containing protein</fullName>
    </recommendedName>
</protein>
<organism evidence="4 5">
    <name type="scientific">Helicobacter valdiviensis</name>
    <dbReference type="NCBI Taxonomy" id="1458358"/>
    <lineage>
        <taxon>Bacteria</taxon>
        <taxon>Pseudomonadati</taxon>
        <taxon>Campylobacterota</taxon>
        <taxon>Epsilonproteobacteria</taxon>
        <taxon>Campylobacterales</taxon>
        <taxon>Helicobacteraceae</taxon>
        <taxon>Helicobacter</taxon>
    </lineage>
</organism>
<feature type="region of interest" description="Disordered" evidence="2">
    <location>
        <begin position="80"/>
        <end position="109"/>
    </location>
</feature>
<dbReference type="EMBL" id="NBIU01000023">
    <property type="protein sequence ID" value="PZT47719.1"/>
    <property type="molecule type" value="Genomic_DNA"/>
</dbReference>
<feature type="domain" description="Phage-Barnase-EndoU-ColicinE5/D-RelE-like nuclease" evidence="3">
    <location>
        <begin position="1993"/>
        <end position="2062"/>
    </location>
</feature>
<evidence type="ECO:0000313" key="5">
    <source>
        <dbReference type="Proteomes" id="UP000249746"/>
    </source>
</evidence>
<feature type="compositionally biased region" description="Polar residues" evidence="2">
    <location>
        <begin position="1398"/>
        <end position="1407"/>
    </location>
</feature>
<evidence type="ECO:0000256" key="2">
    <source>
        <dbReference type="SAM" id="MobiDB-lite"/>
    </source>
</evidence>
<keyword evidence="1" id="KW-0175">Coiled coil</keyword>
<evidence type="ECO:0000313" key="4">
    <source>
        <dbReference type="EMBL" id="PZT47719.1"/>
    </source>
</evidence>
<sequence>MERVYLDFNSLEQDGISKTKTIDYLRNNLNTNIAWEEIDKKLSNLPKDKQEEITYNLLKNDKNWVAYPLNLPLKEQTLENNSHKEPLSSIPIKENSNSLKEPNLPNETNLENLHKGEFISPAKSNIVNDILNRDTKVKTPLESIQYFFSNEEKKENEKYRAKAEVFKNDFLNKVINNEEISQEEQQAFLKLGENEDIKLKLARTKGEEAYKKESERFLKEKIEKEKQTRRILSANSFNELSEEDKKRVKSETSTWGKLWNNDEEELTNWQKDNKHKLATKEAKDAIIHLQNIHEHTSIANFMKNIISEHVDEKTRNSYFNDLKQVSKLYGFENVGYDQENGDIYFVDNKGKFYKAEHDFLGSIAPTLLANKFSIGGGISGSIMGAKYAPNDPRAKAAGAIIGGAIGSYAGAGLDAIISNQILNRDNDFSDIHRHMLENGALSIVGDGVILGLVKGKNGILKLTTKGAKALGEVANNIAPLRILKENITGEQNIQAAKEAALNSFTKEEREELFSFAKKLGGSPKALKEQSGDKTLEFLKNKFGEDSKIYKTASKFREIFNTPKSLKAQQQELLSVIRSNEGDESLAILLEAANINPQVSKNLKNMLHLTTAQLDKKLQEFKINPQDIKLIFDDYEKGTKEAYKQAHEKILSKIYDENYKVVLDSKKFDDFYNDLINNNYELPSTFKNTLNSIKNKVYNPNGVTYSNLEATRKSLNSLYSEDNELNGYLKNFISSHLKEDIEKGMDLIFSQNKKAYEEAKRLYETNLKDYAQLKEIQNYKIYEKIENVENSLDKIAKEILENAKGAGKVERSKTASSAKLKSEATRSQSEWDGGAYRLIGTESVPPFKEEFTTPAKLKNNFEELTKGLTEQNRQSLELNLLNKLYKDSMVERDGLKSFASKEFLKSLEDVKEIFKSKGAKEYIQIIEDFNKLFKRDADILAALKVPIAKEVGNALSTTATGGAKHMLAKGFFDWFYRNLPNNSIIFKALGLGDGIKRAALRYHLGKALKEASSLEEFNFKITQRATRGNFNSQTKELVEKMVEELSDTKESIIKSVEDFIDVEFSKSNIILPEQTKLIPYLRRIANENKLDRLEVYKKFMDFKEGKDNSLKDFFMRYGIKKDKELLEHKVSNGEKVGGDKEEIATSSTSSFNDIEKTPITEGMPSNDLGGNTKNYSAVQTLKDDGFFKQQKEYILKNEKIAKEFIGYAKRFEAEGDKQALEDMQVTAQGYKRIAQEKREELASYQALRGYKPLSEFGTNYIEFIGDGKGAIEKLLLEREGQVASAFYKEGLGDIDLVWGDSKMGLAHILEKHSKDFKAFGEGESGITKGISEIVENGKVVSDKGVNTIIYTQGENTYRIGISKGYFDKGENNWIITGYKVDKKSPHSDSLPSNEIAKSDGTNLHPNDLTNYSTKELKGKEFKKLWDSTKEIRELISKLEKQSREKSIFKDKQSSVFTGGGIQLGGKYKAQSKEQKDYLYRSNLEFFLEQNDIDIQLYKELKTLYDNKATLKEKALKYDEIIKAREAIKQRQELEKQNTINTFDKEAFIHKELKENKLENITDLQNAINRAVFDKELFEIKAQTLIKHFFNKDLEKLNKEELIEFYKNAQNANYDALEEFGTNYAEFYKDGKGAIEKLLLEREGQVASAFYKEGLGDIDLVWGDSKMGLSHILERREEDFIKQGFSKEEAEAKAREFIKNIPEIIEKGEAIIKKNEAVKIETDNYKLVLKQNWKGEPTTNKWLVTGYFKKEKEPSISTDPFTKEENLSLNSKENYNTKELKELQKLNEYTKHLAALSPQEQAMHFKSLSWQDIRDLETKATMGDIPTQDYLSFSTELGKSHIEKYTQKRFLGFEPKNKSDEAEILRDLKDLLIFSNADNNHNKFLQKYGTNKTIQAINEAKTFAKKHRSDKELLNNQESLRGLGKLYYILSDMEKFNDEELAKWLDLSKWRNAIEEANDIKPLKEFGTNYAEFYKKGNDAIQKLLAEKQGQVASAFYKEGLGDIDLVWGDSKMGLSHILERREEDFIKQGFSKEEAEAKVLELIKEIPQILENSTIYKQTPQKIELITPRHTLVLGLRDDRKFIITELIDKRNKKRFGEHQTGVADTLTDETLANKPLSSSQIDTAPSPADPHQTKHNISTSSVSRANGDNGNYSTKEQAKQHKAQEELKNIFNEFEEQKKRLQDKAKLLKEQKENLISKDLVGTINEISLRLLRENVNDIRDKEIKALQDTSITKEEFKQALDEFNAFYKQYKYTHEPLYYDFQTNFGNYEREFKKGRLLNAKDVKMFKEYFLDTTGLNDKLKKAYEIIEKYDFLKEQNKQITQNSKESKLITNKANEIKEQLISKYKNSFEKQEINKEANSVKKDLEDEKAINLKARLENASDEEKGGIIKEVITEQNNKLLGEIAKLQNVLEKKDFLPFEIDEKIKWLSTKSQFIGEDEESLKKVAISQLEFNTKDKIKELQKILKDNKVGLSVLEEFLTKVKDPKIIENKVAYESVKDTLKRLIEKNQKRALKILDNEIKERKLAYKLNTQEGEKRAKELFYSFKPDSEQIELFERLLPIAQNLDVEVKQAINDEFLSKQFAGVYYTDKNSVRIKNNRIHKEKGKVFLHELIHSVTSRAIIAYESGKKELLSANQIKAIENIKELYSEVYKNHKELGFETFEEFFTGSKGDYGLKNSHEFIAELSNPTFREKLKKVGVFEKLVDNILKLFVSAKDAFLLKKNNAYESLKKNLYELIDNYKEDFTKSYEKENIKGVDLKQSKELENAFLDESGKIVYEKLEEFAKPLPKELNLKEFVAQFNNDKKAVINTPIKQLEINPKYAFYHLLKNHPLGNNKENRKFISGGILQTLQEPLFITKDSKGSIFFYKPFKTDNNTLHLTSVEVDVNDRLKYKTSYIADRRRLYSMIKNYELLYIAGGVPPL</sequence>
<dbReference type="Pfam" id="PF18809">
    <property type="entry name" value="PBECR1"/>
    <property type="match status" value="3"/>
</dbReference>
<feature type="domain" description="Phage-Barnase-EndoU-ColicinE5/D-RelE-like nuclease" evidence="3">
    <location>
        <begin position="1284"/>
        <end position="1382"/>
    </location>
</feature>
<dbReference type="Proteomes" id="UP000249746">
    <property type="component" value="Unassembled WGS sequence"/>
</dbReference>
<feature type="domain" description="Phage-Barnase-EndoU-ColicinE5/D-RelE-like nuclease" evidence="3">
    <location>
        <begin position="1647"/>
        <end position="1750"/>
    </location>
</feature>
<proteinExistence type="predicted"/>
<comment type="caution">
    <text evidence="4">The sequence shown here is derived from an EMBL/GenBank/DDBJ whole genome shotgun (WGS) entry which is preliminary data.</text>
</comment>
<gene>
    <name evidence="4" type="ORF">B6S12_07610</name>
</gene>
<keyword evidence="5" id="KW-1185">Reference proteome</keyword>
<feature type="coiled-coil region" evidence="1">
    <location>
        <begin position="2352"/>
        <end position="2411"/>
    </location>
</feature>
<feature type="compositionally biased region" description="Polar residues" evidence="2">
    <location>
        <begin position="2135"/>
        <end position="2155"/>
    </location>
</feature>
<feature type="region of interest" description="Disordered" evidence="2">
    <location>
        <begin position="1382"/>
        <end position="1407"/>
    </location>
</feature>
<feature type="region of interest" description="Disordered" evidence="2">
    <location>
        <begin position="2106"/>
        <end position="2163"/>
    </location>
</feature>
<evidence type="ECO:0000256" key="1">
    <source>
        <dbReference type="SAM" id="Coils"/>
    </source>
</evidence>
<reference evidence="4 5" key="1">
    <citation type="submission" date="2017-03" db="EMBL/GenBank/DDBJ databases">
        <title>Genomic and clinical evidence uncovers the enterohepatic species Helicobacter valdiviensis as a potential human intestinal pathogen.</title>
        <authorList>
            <person name="Fresia P."/>
            <person name="Jara R."/>
            <person name="Sierra R."/>
            <person name="Ferres I."/>
            <person name="Greif G."/>
            <person name="Iraola G."/>
            <person name="Collado L."/>
        </authorList>
    </citation>
    <scope>NUCLEOTIDE SEQUENCE [LARGE SCALE GENOMIC DNA]</scope>
    <source>
        <strain evidence="4 5">WBE14</strain>
    </source>
</reference>